<dbReference type="OrthoDB" id="67004at2759"/>
<dbReference type="Pfam" id="PF03458">
    <property type="entry name" value="Gly_transporter"/>
    <property type="match status" value="2"/>
</dbReference>
<name>A0A9W7GF52_9STRA</name>
<evidence type="ECO:0000313" key="7">
    <source>
        <dbReference type="EMBL" id="GMI42241.1"/>
    </source>
</evidence>
<keyword evidence="8" id="KW-1185">Reference proteome</keyword>
<keyword evidence="2" id="KW-1003">Cell membrane</keyword>
<feature type="domain" description="Glycine transporter" evidence="6">
    <location>
        <begin position="141"/>
        <end position="215"/>
    </location>
</feature>
<sequence>MISLRILKYSNRVANKLPSAPQFKRRSKSPPLNFFAARWSSKVRTKSTNTNSGELKGKISRETEEGLQFLSERANKLGFRLSLEERNLILEEAKGCGGRMSRKEWEALVTRRSLEEQEVMTLSSYLAKSHDLHLGQAALKWLSRLGVAFFAFTGSNTAGESGMHVLGSVIVGNITGLGGGTLNNLITGVTPVGWVKDPKFLAITTAASLAGFYVWPVMERIYKARGGGVGGGGVGGGGSGDHHVRLLRYSMESVALGSLAVIGAQQGIVRGLHPGISCVLGVTIAFGGVVRDLMCNRNLTLGASSGCQSYGVASLTGASVYVGLRQLHVWNCAGNTVKLVKGGIPIGLRIAMGFGTVFAVRAYGWYVKEGGDGGGHGERKLLLTMDENADAIWKMIEGGDGGSKVKKEQCE</sequence>
<proteinExistence type="predicted"/>
<keyword evidence="5" id="KW-0472">Membrane</keyword>
<dbReference type="GO" id="GO:0005886">
    <property type="term" value="C:plasma membrane"/>
    <property type="evidence" value="ECO:0007669"/>
    <property type="project" value="UniProtKB-SubCell"/>
</dbReference>
<organism evidence="7 8">
    <name type="scientific">Triparma columacea</name>
    <dbReference type="NCBI Taxonomy" id="722753"/>
    <lineage>
        <taxon>Eukaryota</taxon>
        <taxon>Sar</taxon>
        <taxon>Stramenopiles</taxon>
        <taxon>Ochrophyta</taxon>
        <taxon>Bolidophyceae</taxon>
        <taxon>Parmales</taxon>
        <taxon>Triparmaceae</taxon>
        <taxon>Triparma</taxon>
    </lineage>
</organism>
<keyword evidence="3" id="KW-0812">Transmembrane</keyword>
<evidence type="ECO:0000259" key="6">
    <source>
        <dbReference type="Pfam" id="PF03458"/>
    </source>
</evidence>
<feature type="domain" description="Glycine transporter" evidence="6">
    <location>
        <begin position="251"/>
        <end position="325"/>
    </location>
</feature>
<dbReference type="PANTHER" id="PTHR30506:SF3">
    <property type="entry name" value="UPF0126 INNER MEMBRANE PROTEIN YADS-RELATED"/>
    <property type="match status" value="1"/>
</dbReference>
<gene>
    <name evidence="7" type="ORF">TrCOL_g4129</name>
</gene>
<comment type="subcellular location">
    <subcellularLocation>
        <location evidence="1">Cell membrane</location>
        <topology evidence="1">Multi-pass membrane protein</topology>
    </subcellularLocation>
</comment>
<keyword evidence="4" id="KW-1133">Transmembrane helix</keyword>
<dbReference type="Proteomes" id="UP001165065">
    <property type="component" value="Unassembled WGS sequence"/>
</dbReference>
<evidence type="ECO:0000256" key="2">
    <source>
        <dbReference type="ARBA" id="ARBA00022475"/>
    </source>
</evidence>
<evidence type="ECO:0000313" key="8">
    <source>
        <dbReference type="Proteomes" id="UP001165065"/>
    </source>
</evidence>
<evidence type="ECO:0000256" key="1">
    <source>
        <dbReference type="ARBA" id="ARBA00004651"/>
    </source>
</evidence>
<dbReference type="PANTHER" id="PTHR30506">
    <property type="entry name" value="INNER MEMBRANE PROTEIN"/>
    <property type="match status" value="1"/>
</dbReference>
<dbReference type="InterPro" id="IPR005115">
    <property type="entry name" value="Gly_transporter"/>
</dbReference>
<dbReference type="AlphaFoldDB" id="A0A9W7GF52"/>
<reference evidence="8" key="1">
    <citation type="journal article" date="2023" name="Commun. Biol.">
        <title>Genome analysis of Parmales, the sister group of diatoms, reveals the evolutionary specialization of diatoms from phago-mixotrophs to photoautotrophs.</title>
        <authorList>
            <person name="Ban H."/>
            <person name="Sato S."/>
            <person name="Yoshikawa S."/>
            <person name="Yamada K."/>
            <person name="Nakamura Y."/>
            <person name="Ichinomiya M."/>
            <person name="Sato N."/>
            <person name="Blanc-Mathieu R."/>
            <person name="Endo H."/>
            <person name="Kuwata A."/>
            <person name="Ogata H."/>
        </authorList>
    </citation>
    <scope>NUCLEOTIDE SEQUENCE [LARGE SCALE GENOMIC DNA]</scope>
</reference>
<evidence type="ECO:0000256" key="5">
    <source>
        <dbReference type="ARBA" id="ARBA00023136"/>
    </source>
</evidence>
<accession>A0A9W7GF52</accession>
<evidence type="ECO:0000256" key="4">
    <source>
        <dbReference type="ARBA" id="ARBA00022989"/>
    </source>
</evidence>
<evidence type="ECO:0000256" key="3">
    <source>
        <dbReference type="ARBA" id="ARBA00022692"/>
    </source>
</evidence>
<comment type="caution">
    <text evidence="7">The sequence shown here is derived from an EMBL/GenBank/DDBJ whole genome shotgun (WGS) entry which is preliminary data.</text>
</comment>
<protein>
    <recommendedName>
        <fullName evidence="6">Glycine transporter domain-containing protein</fullName>
    </recommendedName>
</protein>
<dbReference type="EMBL" id="BRYA01000168">
    <property type="protein sequence ID" value="GMI42241.1"/>
    <property type="molecule type" value="Genomic_DNA"/>
</dbReference>